<dbReference type="AlphaFoldDB" id="A0A0H3AAW2"/>
<dbReference type="EMBL" id="CP000527">
    <property type="protein sequence ID" value="ABM28747.1"/>
    <property type="molecule type" value="Genomic_DNA"/>
</dbReference>
<proteinExistence type="predicted"/>
<gene>
    <name evidence="1" type="ordered locus">Dvul_1730</name>
</gene>
<dbReference type="RefSeq" id="WP_011792449.1">
    <property type="nucleotide sequence ID" value="NC_008751.1"/>
</dbReference>
<organism evidence="1 2">
    <name type="scientific">Nitratidesulfovibrio vulgaris (strain DP4)</name>
    <name type="common">Desulfovibrio vulgaris</name>
    <dbReference type="NCBI Taxonomy" id="391774"/>
    <lineage>
        <taxon>Bacteria</taxon>
        <taxon>Pseudomonadati</taxon>
        <taxon>Thermodesulfobacteriota</taxon>
        <taxon>Desulfovibrionia</taxon>
        <taxon>Desulfovibrionales</taxon>
        <taxon>Desulfovibrionaceae</taxon>
        <taxon>Nitratidesulfovibrio</taxon>
    </lineage>
</organism>
<evidence type="ECO:0000313" key="1">
    <source>
        <dbReference type="EMBL" id="ABM28747.1"/>
    </source>
</evidence>
<reference evidence="2" key="1">
    <citation type="journal article" date="2009" name="Environ. Microbiol.">
        <title>Contribution of mobile genetic elements to Desulfovibrio vulgaris genome plasticity.</title>
        <authorList>
            <person name="Walker C.B."/>
            <person name="Stolyar S."/>
            <person name="Chivian D."/>
            <person name="Pinel N."/>
            <person name="Gabster J.A."/>
            <person name="Dehal P.S."/>
            <person name="He Z."/>
            <person name="Yang Z.K."/>
            <person name="Yen H.C."/>
            <person name="Zhou J."/>
            <person name="Wall J.D."/>
            <person name="Hazen T.C."/>
            <person name="Arkin A.P."/>
            <person name="Stahl D.A."/>
        </authorList>
    </citation>
    <scope>NUCLEOTIDE SEQUENCE [LARGE SCALE GENOMIC DNA]</scope>
    <source>
        <strain evidence="2">DP4</strain>
    </source>
</reference>
<evidence type="ECO:0008006" key="3">
    <source>
        <dbReference type="Google" id="ProtNLM"/>
    </source>
</evidence>
<dbReference type="HOGENOM" id="CLU_2464105_0_0_7"/>
<name>A0A0H3AAW2_NITV4</name>
<dbReference type="KEGG" id="dvl:Dvul_1730"/>
<evidence type="ECO:0000313" key="2">
    <source>
        <dbReference type="Proteomes" id="UP000009173"/>
    </source>
</evidence>
<dbReference type="Proteomes" id="UP000009173">
    <property type="component" value="Chromosome"/>
</dbReference>
<sequence length="95" mass="10488">MNDCITMKGLRALLPGFLLAVAILMNGCGGRVATVPDSDEAIQNWHLGRDYQAQGRYELAREHYLLAIAAARTADVHDALARELAVVDRQLRSLR</sequence>
<accession>A0A0H3AAW2</accession>
<protein>
    <recommendedName>
        <fullName evidence="3">Lipoprotein</fullName>
    </recommendedName>
</protein>